<dbReference type="EMBL" id="BMVO01000005">
    <property type="protein sequence ID" value="GHA98823.1"/>
    <property type="molecule type" value="Genomic_DNA"/>
</dbReference>
<evidence type="ECO:0008006" key="4">
    <source>
        <dbReference type="Google" id="ProtNLM"/>
    </source>
</evidence>
<evidence type="ECO:0000313" key="2">
    <source>
        <dbReference type="EMBL" id="GHA98823.1"/>
    </source>
</evidence>
<accession>A0ABQ3DIH9</accession>
<sequence>MTDEDEPRLYVNRWGDTSDPAPEWQGPRQDACSCFDQSRPQPRARVGFHTERQDTSAPGWQHLLELVDEAIADGREEFRPLTDLSPEERRQVITLPPSIARLTAVKHLVLYGSNLVRIPPEIGSMTSLEEFTPYTSYRLHWFPYEITRCPKLTRSTASTRALFGNEKLRPPFPRLQPAQGSVADLDLENLDPRRWGVTVIHRCSVCNHPIAQGGLHQVWISLRVATDVLPLLVSACSSACVADLPDGAKGYIPTPHTGGRVDQPASDWD</sequence>
<proteinExistence type="predicted"/>
<dbReference type="RefSeq" id="WP_138893960.1">
    <property type="nucleotide sequence ID" value="NZ_BMVO01000005.1"/>
</dbReference>
<comment type="caution">
    <text evidence="2">The sequence shown here is derived from an EMBL/GenBank/DDBJ whole genome shotgun (WGS) entry which is preliminary data.</text>
</comment>
<evidence type="ECO:0000256" key="1">
    <source>
        <dbReference type="SAM" id="MobiDB-lite"/>
    </source>
</evidence>
<dbReference type="SUPFAM" id="SSF52058">
    <property type="entry name" value="L domain-like"/>
    <property type="match status" value="1"/>
</dbReference>
<keyword evidence="3" id="KW-1185">Reference proteome</keyword>
<evidence type="ECO:0000313" key="3">
    <source>
        <dbReference type="Proteomes" id="UP000599437"/>
    </source>
</evidence>
<reference evidence="3" key="1">
    <citation type="journal article" date="2019" name="Int. J. Syst. Evol. Microbiol.">
        <title>The Global Catalogue of Microorganisms (GCM) 10K type strain sequencing project: providing services to taxonomists for standard genome sequencing and annotation.</title>
        <authorList>
            <consortium name="The Broad Institute Genomics Platform"/>
            <consortium name="The Broad Institute Genome Sequencing Center for Infectious Disease"/>
            <person name="Wu L."/>
            <person name="Ma J."/>
        </authorList>
    </citation>
    <scope>NUCLEOTIDE SEQUENCE [LARGE SCALE GENOMIC DNA]</scope>
    <source>
        <strain evidence="3">JCM 4737</strain>
    </source>
</reference>
<feature type="region of interest" description="Disordered" evidence="1">
    <location>
        <begin position="1"/>
        <end position="40"/>
    </location>
</feature>
<gene>
    <name evidence="2" type="ORF">GCM10010346_21930</name>
</gene>
<dbReference type="Proteomes" id="UP000599437">
    <property type="component" value="Unassembled WGS sequence"/>
</dbReference>
<dbReference type="InterPro" id="IPR032675">
    <property type="entry name" value="LRR_dom_sf"/>
</dbReference>
<name>A0ABQ3DIH9_9ACTN</name>
<organism evidence="2 3">
    <name type="scientific">Streptomyces chryseus</name>
    <dbReference type="NCBI Taxonomy" id="68186"/>
    <lineage>
        <taxon>Bacteria</taxon>
        <taxon>Bacillati</taxon>
        <taxon>Actinomycetota</taxon>
        <taxon>Actinomycetes</taxon>
        <taxon>Kitasatosporales</taxon>
        <taxon>Streptomycetaceae</taxon>
        <taxon>Streptomyces</taxon>
    </lineage>
</organism>
<dbReference type="Gene3D" id="3.80.10.10">
    <property type="entry name" value="Ribonuclease Inhibitor"/>
    <property type="match status" value="1"/>
</dbReference>
<protein>
    <recommendedName>
        <fullName evidence="4">Leucine-rich repeat domain-containing protein</fullName>
    </recommendedName>
</protein>